<dbReference type="InterPro" id="IPR046816">
    <property type="entry name" value="MmeI_Mtase"/>
</dbReference>
<dbReference type="EMBL" id="CP033896">
    <property type="protein sequence ID" value="AZA14687.1"/>
    <property type="molecule type" value="Genomic_DNA"/>
</dbReference>
<evidence type="ECO:0000256" key="4">
    <source>
        <dbReference type="ARBA" id="ARBA00047942"/>
    </source>
</evidence>
<keyword evidence="11" id="KW-1185">Reference proteome</keyword>
<dbReference type="PANTHER" id="PTHR33841">
    <property type="entry name" value="DNA METHYLTRANSFERASE YEEA-RELATED"/>
    <property type="match status" value="1"/>
</dbReference>
<evidence type="ECO:0000313" key="11">
    <source>
        <dbReference type="Proteomes" id="UP000269019"/>
    </source>
</evidence>
<dbReference type="GO" id="GO:0009007">
    <property type="term" value="F:site-specific DNA-methyltransferase (adenine-specific) activity"/>
    <property type="evidence" value="ECO:0007669"/>
    <property type="project" value="UniProtKB-EC"/>
</dbReference>
<organism evidence="10 11">
    <name type="scientific">Corynebacterium choanae</name>
    <dbReference type="NCBI Taxonomy" id="1862358"/>
    <lineage>
        <taxon>Bacteria</taxon>
        <taxon>Bacillati</taxon>
        <taxon>Actinomycetota</taxon>
        <taxon>Actinomycetes</taxon>
        <taxon>Mycobacteriales</taxon>
        <taxon>Corynebacteriaceae</taxon>
        <taxon>Corynebacterium</taxon>
    </lineage>
</organism>
<dbReference type="REBASE" id="280517">
    <property type="entry name" value="Cch200CHORF11580P"/>
</dbReference>
<comment type="catalytic activity">
    <reaction evidence="4">
        <text>a 2'-deoxyadenosine in DNA + S-adenosyl-L-methionine = an N(6)-methyl-2'-deoxyadenosine in DNA + S-adenosyl-L-homocysteine + H(+)</text>
        <dbReference type="Rhea" id="RHEA:15197"/>
        <dbReference type="Rhea" id="RHEA-COMP:12418"/>
        <dbReference type="Rhea" id="RHEA-COMP:12419"/>
        <dbReference type="ChEBI" id="CHEBI:15378"/>
        <dbReference type="ChEBI" id="CHEBI:57856"/>
        <dbReference type="ChEBI" id="CHEBI:59789"/>
        <dbReference type="ChEBI" id="CHEBI:90615"/>
        <dbReference type="ChEBI" id="CHEBI:90616"/>
        <dbReference type="EC" id="2.1.1.72"/>
    </reaction>
</comment>
<gene>
    <name evidence="10" type="ORF">CCHOA_11580</name>
</gene>
<protein>
    <recommendedName>
        <fullName evidence="1">site-specific DNA-methyltransferase (adenine-specific)</fullName>
        <ecNumber evidence="1">2.1.1.72</ecNumber>
    </recommendedName>
</protein>
<feature type="domain" description="MmeI-like N-terminal" evidence="5">
    <location>
        <begin position="7"/>
        <end position="175"/>
    </location>
</feature>
<feature type="domain" description="MmeI-like DNA-methyltransferase" evidence="9">
    <location>
        <begin position="341"/>
        <end position="603"/>
    </location>
</feature>
<keyword evidence="2" id="KW-0489">Methyltransferase</keyword>
<evidence type="ECO:0000313" key="10">
    <source>
        <dbReference type="EMBL" id="AZA14687.1"/>
    </source>
</evidence>
<sequence>MPPLSLKTIEERVEALAGREEYDDDFIFELLLAYGRSKSNNTRVRSGQINVAAHPEHGEYAQKEVFYFRSLAGQPQPATTGERETNLLTEVEALRTHEIVVRHKIRFVIVHDGQWMAAVDTRTGENRLIPLAEIDKHTAFFLPWAGMEKAQYVAEAPADTKAAAEMAKLFDALVAANPDLVATDDSRHSLNIFFTRLLFCYFAEDTELFDEGLFTQSVASHTREDGSDTAEVITNIFDALDVADKKNLPAHLQPFPYVNGRLFSHEANYVVPTFDKQSRTLLLKLGRLIWRDINPDIFGSMFQAVVATGSRSELGQHYTSVPNILKTIEPLFLDELRDEFQRAYDSEKKLKKLLERIGKIKIFDPACGSGNFLVIAYKELRRLEHAILDRLSVLSRDYMTLFSDSLVKVDSFYGIEIDDFAAEVAILALWIAKHQMNMEFKEKFGAELPMIPLKSMVQVKCANATRIDWNEVCPHSPEEEVYLIGNPPYVGGRKRTKEQTMDLEIAIGDRPFSKNLDYVAAWFIKGGEYIQGSCAQLAFISTNSIVQGEHVGLMFPLLFDMGLEIGYAYPSFKWTNNAKHNPGVSVVVVGLRTMSGKPKHLFQSGVARTVKIISPYLSEETSSIISRRRNPIAEIPSMNFGMMAYDGGNLLLMSHERHLLLTSNAPGFKYLRKFYGSNEFINGIDRYAIWILEADLLDALSIPWIRDRVEATQRHRIELGTKDSLKLAEVPWRFREQHKPTNSIIVPRVSSEARTYVPMGYLGPDTVISDAAFAVYDAELWLFALLTSKMHMTWLGAVGGRMKTDYRYSNTIVYNNFPVPPLSKNMKEALTQTALRILDVREYFCEHTLAELYDPKKMPELLFEAHEENDVLVDSIYRKDGFDSDEQRLAVLFKLYEKMVADEAAAAPKKKSRKGARK</sequence>
<dbReference type="InterPro" id="IPR046818">
    <property type="entry name" value="MmeI_C"/>
</dbReference>
<dbReference type="RefSeq" id="WP_123930369.1">
    <property type="nucleotide sequence ID" value="NZ_CP033896.1"/>
</dbReference>
<evidence type="ECO:0000256" key="2">
    <source>
        <dbReference type="ARBA" id="ARBA00022603"/>
    </source>
</evidence>
<dbReference type="InterPro" id="IPR046820">
    <property type="entry name" value="MmeI_TRD"/>
</dbReference>
<evidence type="ECO:0000259" key="8">
    <source>
        <dbReference type="Pfam" id="PF20467"/>
    </source>
</evidence>
<dbReference type="PANTHER" id="PTHR33841:SF1">
    <property type="entry name" value="DNA METHYLTRANSFERASE A"/>
    <property type="match status" value="1"/>
</dbReference>
<keyword evidence="3" id="KW-0808">Transferase</keyword>
<dbReference type="GO" id="GO:0032259">
    <property type="term" value="P:methylation"/>
    <property type="evidence" value="ECO:0007669"/>
    <property type="project" value="UniProtKB-KW"/>
</dbReference>
<dbReference type="Pfam" id="PF20473">
    <property type="entry name" value="MmeI_Mtase"/>
    <property type="match status" value="1"/>
</dbReference>
<dbReference type="OrthoDB" id="4280289at2"/>
<evidence type="ECO:0000259" key="9">
    <source>
        <dbReference type="Pfam" id="PF20473"/>
    </source>
</evidence>
<dbReference type="InterPro" id="IPR046819">
    <property type="entry name" value="MmeI_hel"/>
</dbReference>
<dbReference type="Pfam" id="PF20466">
    <property type="entry name" value="MmeI_TRD"/>
    <property type="match status" value="1"/>
</dbReference>
<dbReference type="Pfam" id="PF20467">
    <property type="entry name" value="MmeI_C"/>
    <property type="match status" value="1"/>
</dbReference>
<dbReference type="Pfam" id="PF20464">
    <property type="entry name" value="MmeI_N"/>
    <property type="match status" value="1"/>
</dbReference>
<dbReference type="Pfam" id="PF20465">
    <property type="entry name" value="MmeI_hel"/>
    <property type="match status" value="1"/>
</dbReference>
<evidence type="ECO:0000259" key="6">
    <source>
        <dbReference type="Pfam" id="PF20465"/>
    </source>
</evidence>
<feature type="domain" description="MmeI-like target recognition" evidence="7">
    <location>
        <begin position="622"/>
        <end position="822"/>
    </location>
</feature>
<reference evidence="10 11" key="1">
    <citation type="submission" date="2018-11" db="EMBL/GenBank/DDBJ databases">
        <authorList>
            <person name="Kleinhagauer T."/>
            <person name="Glaeser S.P."/>
            <person name="Spergser J."/>
            <person name="Ruckert C."/>
            <person name="Kaempfer P."/>
            <person name="Busse H.-J."/>
        </authorList>
    </citation>
    <scope>NUCLEOTIDE SEQUENCE [LARGE SCALE GENOMIC DNA]</scope>
    <source>
        <strain evidence="10 11">200CH</strain>
    </source>
</reference>
<evidence type="ECO:0000256" key="1">
    <source>
        <dbReference type="ARBA" id="ARBA00011900"/>
    </source>
</evidence>
<dbReference type="Gene3D" id="3.40.50.150">
    <property type="entry name" value="Vaccinia Virus protein VP39"/>
    <property type="match status" value="1"/>
</dbReference>
<feature type="domain" description="MmeI-like C-terminal" evidence="8">
    <location>
        <begin position="826"/>
        <end position="901"/>
    </location>
</feature>
<dbReference type="InterPro" id="IPR029063">
    <property type="entry name" value="SAM-dependent_MTases_sf"/>
</dbReference>
<dbReference type="SUPFAM" id="SSF53335">
    <property type="entry name" value="S-adenosyl-L-methionine-dependent methyltransferases"/>
    <property type="match status" value="1"/>
</dbReference>
<proteinExistence type="predicted"/>
<name>A0A3G6J9E7_9CORY</name>
<evidence type="ECO:0000259" key="5">
    <source>
        <dbReference type="Pfam" id="PF20464"/>
    </source>
</evidence>
<evidence type="ECO:0000259" key="7">
    <source>
        <dbReference type="Pfam" id="PF20466"/>
    </source>
</evidence>
<dbReference type="Proteomes" id="UP000269019">
    <property type="component" value="Chromosome"/>
</dbReference>
<feature type="domain" description="MmeI-like helicase spacer" evidence="6">
    <location>
        <begin position="188"/>
        <end position="263"/>
    </location>
</feature>
<dbReference type="KEGG" id="ccho:CCHOA_11580"/>
<dbReference type="EC" id="2.1.1.72" evidence="1"/>
<evidence type="ECO:0000256" key="3">
    <source>
        <dbReference type="ARBA" id="ARBA00022679"/>
    </source>
</evidence>
<dbReference type="InterPro" id="IPR046817">
    <property type="entry name" value="MmeI_N"/>
</dbReference>
<dbReference type="InterPro" id="IPR050953">
    <property type="entry name" value="N4_N6_ade-DNA_methylase"/>
</dbReference>
<dbReference type="AlphaFoldDB" id="A0A3G6J9E7"/>
<accession>A0A3G6J9E7</accession>